<dbReference type="UniPathway" id="UPA00378"/>
<dbReference type="EMBL" id="UYYF01004526">
    <property type="protein sequence ID" value="VDN05078.1"/>
    <property type="molecule type" value="Genomic_DNA"/>
</dbReference>
<evidence type="ECO:0000256" key="9">
    <source>
        <dbReference type="ARBA" id="ARBA00045104"/>
    </source>
</evidence>
<comment type="catalytic activity">
    <reaction evidence="8 10">
        <text>a beta-D-Man-(1-&gt;4)-beta-D-GlcNAc-(1-&gt;4)-alpha-D-GlcNAc-diphospho-di-trans,poly-cis-dolichol + GDP-alpha-D-mannose = an alpha-D-Man-(1-&gt;3)-beta-D-Man-(1-&gt;4)-beta-D-GlcNAc-(1-&gt;4)-alpha-D-GlcNAc-diphospho-di-trans,poly-cis-dolichol + GDP + H(+)</text>
        <dbReference type="Rhea" id="RHEA:29515"/>
        <dbReference type="Rhea" id="RHEA-COMP:19511"/>
        <dbReference type="Rhea" id="RHEA-COMP:19513"/>
        <dbReference type="ChEBI" id="CHEBI:15378"/>
        <dbReference type="ChEBI" id="CHEBI:57527"/>
        <dbReference type="ChEBI" id="CHEBI:58189"/>
        <dbReference type="ChEBI" id="CHEBI:58472"/>
        <dbReference type="ChEBI" id="CHEBI:132510"/>
        <dbReference type="EC" id="2.4.1.132"/>
    </reaction>
    <physiologicalReaction direction="left-to-right" evidence="8 10">
        <dbReference type="Rhea" id="RHEA:29516"/>
    </physiologicalReaction>
</comment>
<dbReference type="EC" id="2.4.1.132" evidence="10"/>
<accession>A0A0N5D3U7</accession>
<dbReference type="Proteomes" id="UP000276776">
    <property type="component" value="Unassembled WGS sequence"/>
</dbReference>
<reference evidence="13 14" key="2">
    <citation type="submission" date="2018-11" db="EMBL/GenBank/DDBJ databases">
        <authorList>
            <consortium name="Pathogen Informatics"/>
        </authorList>
    </citation>
    <scope>NUCLEOTIDE SEQUENCE [LARGE SCALE GENOMIC DNA]</scope>
</reference>
<dbReference type="InterPro" id="IPR028098">
    <property type="entry name" value="Glyco_trans_4-like_N"/>
</dbReference>
<name>A0A0N5D3U7_THECL</name>
<feature type="domain" description="Glycosyltransferase subfamily 4-like N-terminal" evidence="12">
    <location>
        <begin position="12"/>
        <end position="191"/>
    </location>
</feature>
<evidence type="ECO:0000256" key="10">
    <source>
        <dbReference type="RuleBase" id="RU367136"/>
    </source>
</evidence>
<dbReference type="Pfam" id="PF00534">
    <property type="entry name" value="Glycos_transf_1"/>
    <property type="match status" value="1"/>
</dbReference>
<dbReference type="GO" id="GO:0004378">
    <property type="term" value="F:GDP-Man:Man(1)GlcNAc(2)-PP-Dol alpha-1,3-mannosyltransferase activity"/>
    <property type="evidence" value="ECO:0007669"/>
    <property type="project" value="UniProtKB-UniRule"/>
</dbReference>
<dbReference type="OMA" id="AMYMKCP"/>
<dbReference type="EC" id="2.4.1.257" evidence="10"/>
<proteinExistence type="inferred from homology"/>
<dbReference type="Pfam" id="PF13439">
    <property type="entry name" value="Glyco_transf_4"/>
    <property type="match status" value="1"/>
</dbReference>
<evidence type="ECO:0000256" key="6">
    <source>
        <dbReference type="ARBA" id="ARBA00022989"/>
    </source>
</evidence>
<dbReference type="GO" id="GO:0102704">
    <property type="term" value="F:GDP-Man:Man(2)GlcNAc(2)-PP-Dol alpha-1,6-mannosyltransferase activity"/>
    <property type="evidence" value="ECO:0007669"/>
    <property type="project" value="UniProtKB-UniRule"/>
</dbReference>
<dbReference type="OrthoDB" id="448893at2759"/>
<keyword evidence="3 10" id="KW-0808">Transferase</keyword>
<sequence>MHVVIIHPDLGIGGAERLVVDAAVAMQQNGHQVQFVTNHYDPKHSFSETPKYDIKIVDVFPRSIFGSGYALCSYIRMCIAALYVCIFLKKTELVFCDSVSSCLLIFRIFRLLGLFSAPVIFYCHYPDQLLTDRKGMAKKLYRIFIDSFETWTMTMADSLCVNSQFTKEVVNKTFPSLRGRRLNVLYPTLNTKFFDNCETVDLNEIPSEMKHVFLSINRYERKKNIALALEAFDLLKRKISEVDYQGCFLIIAGGYDLSNEENIAHFVELENKAAALNLSKEQYLFLKSPSDHKKLSLLKRALAVLYTSSNEHFGIVPIEAMYMRCCVIAPNSGGPRETIVDQETGFLVDPDANSFAEKMAELVDNSAKAMFMGDAGRKRVRAIFTMDNFANRLETLMKEAVSDFKK</sequence>
<evidence type="ECO:0000256" key="3">
    <source>
        <dbReference type="ARBA" id="ARBA00022679"/>
    </source>
</evidence>
<dbReference type="InterPro" id="IPR001296">
    <property type="entry name" value="Glyco_trans_1"/>
</dbReference>
<dbReference type="GO" id="GO:0005789">
    <property type="term" value="C:endoplasmic reticulum membrane"/>
    <property type="evidence" value="ECO:0007669"/>
    <property type="project" value="UniProtKB-SubCell"/>
</dbReference>
<dbReference type="Gene3D" id="3.40.50.2000">
    <property type="entry name" value="Glycogen Phosphorylase B"/>
    <property type="match status" value="2"/>
</dbReference>
<evidence type="ECO:0000256" key="2">
    <source>
        <dbReference type="ARBA" id="ARBA00022676"/>
    </source>
</evidence>
<dbReference type="SUPFAM" id="SSF53756">
    <property type="entry name" value="UDP-Glycosyltransferase/glycogen phosphorylase"/>
    <property type="match status" value="1"/>
</dbReference>
<keyword evidence="14" id="KW-1185">Reference proteome</keyword>
<evidence type="ECO:0000313" key="14">
    <source>
        <dbReference type="Proteomes" id="UP000276776"/>
    </source>
</evidence>
<evidence type="ECO:0000256" key="4">
    <source>
        <dbReference type="ARBA" id="ARBA00022692"/>
    </source>
</evidence>
<comment type="pathway">
    <text evidence="1 10">Protein modification; protein glycosylation.</text>
</comment>
<evidence type="ECO:0000256" key="5">
    <source>
        <dbReference type="ARBA" id="ARBA00022824"/>
    </source>
</evidence>
<evidence type="ECO:0000256" key="8">
    <source>
        <dbReference type="ARBA" id="ARBA00045103"/>
    </source>
</evidence>
<dbReference type="CDD" id="cd03805">
    <property type="entry name" value="GT4_ALG2-like"/>
    <property type="match status" value="1"/>
</dbReference>
<comment type="catalytic activity">
    <reaction evidence="9 10">
        <text>an alpha-D-Man-(1-&gt;3)-beta-D-Man-(1-&gt;4)-beta-D-GlcNAc-(1-&gt;4)-alpha-D-GlcNAc-diphospho-di-trans,poly-cis-dolichol + GDP-alpha-D-mannose = an alpha-D-Man-(1-&gt;3)-[alpha-D-Man-(1-&gt;6)]-beta-D-Man-(1-&gt;4)-beta-D-GlcNAc-(1-&gt;4)-alpha-D-GlcNAc-diphospho-di-trans,poly-cis-dolichol + GDP + H(+)</text>
        <dbReference type="Rhea" id="RHEA:29519"/>
        <dbReference type="Rhea" id="RHEA-COMP:19513"/>
        <dbReference type="Rhea" id="RHEA-COMP:19515"/>
        <dbReference type="ChEBI" id="CHEBI:15378"/>
        <dbReference type="ChEBI" id="CHEBI:57527"/>
        <dbReference type="ChEBI" id="CHEBI:58189"/>
        <dbReference type="ChEBI" id="CHEBI:132510"/>
        <dbReference type="ChEBI" id="CHEBI:132511"/>
        <dbReference type="EC" id="2.4.1.257"/>
    </reaction>
    <physiologicalReaction direction="left-to-right" evidence="9 10">
        <dbReference type="Rhea" id="RHEA:29520"/>
    </physiologicalReaction>
</comment>
<evidence type="ECO:0000313" key="13">
    <source>
        <dbReference type="EMBL" id="VDN05078.1"/>
    </source>
</evidence>
<dbReference type="PANTHER" id="PTHR45918">
    <property type="entry name" value="ALPHA-1,3/1,6-MANNOSYLTRANSFERASE ALG2"/>
    <property type="match status" value="1"/>
</dbReference>
<dbReference type="WBParaSite" id="TCLT_0000761601-mRNA-1">
    <property type="protein sequence ID" value="TCLT_0000761601-mRNA-1"/>
    <property type="gene ID" value="TCLT_0000761601"/>
</dbReference>
<evidence type="ECO:0000259" key="12">
    <source>
        <dbReference type="Pfam" id="PF13439"/>
    </source>
</evidence>
<evidence type="ECO:0000256" key="7">
    <source>
        <dbReference type="ARBA" id="ARBA00023136"/>
    </source>
</evidence>
<dbReference type="AlphaFoldDB" id="A0A0N5D3U7"/>
<dbReference type="InterPro" id="IPR027054">
    <property type="entry name" value="ALG2"/>
</dbReference>
<keyword evidence="5" id="KW-0256">Endoplasmic reticulum</keyword>
<evidence type="ECO:0000256" key="1">
    <source>
        <dbReference type="ARBA" id="ARBA00004922"/>
    </source>
</evidence>
<feature type="domain" description="Glycosyl transferase family 1" evidence="11">
    <location>
        <begin position="208"/>
        <end position="379"/>
    </location>
</feature>
<keyword evidence="6" id="KW-1133">Transmembrane helix</keyword>
<comment type="function">
    <text evidence="10">Mannosylates Man(2)GlcNAc(2)-dolichol diphosphate and Man(1)GlcNAc(2)-dolichol diphosphate to form Man(3)GlcNAc(2)-dolichol diphosphate.</text>
</comment>
<gene>
    <name evidence="13" type="ORF">TCLT_LOCUS7605</name>
</gene>
<dbReference type="FunFam" id="3.40.50.2000:FF:000210">
    <property type="entry name" value="Alpha-1,3/1,6-mannosyltransferase ALG2"/>
    <property type="match status" value="1"/>
</dbReference>
<keyword evidence="7" id="KW-0472">Membrane</keyword>
<reference evidence="15" key="1">
    <citation type="submission" date="2017-02" db="UniProtKB">
        <authorList>
            <consortium name="WormBaseParasite"/>
        </authorList>
    </citation>
    <scope>IDENTIFICATION</scope>
</reference>
<keyword evidence="4" id="KW-0812">Transmembrane</keyword>
<evidence type="ECO:0000313" key="15">
    <source>
        <dbReference type="WBParaSite" id="TCLT_0000761601-mRNA-1"/>
    </source>
</evidence>
<comment type="subcellular location">
    <subcellularLocation>
        <location evidence="10">Endoplasmic reticulum membrane</location>
        <topology evidence="10">Single-pass membrane protein</topology>
    </subcellularLocation>
</comment>
<organism evidence="15">
    <name type="scientific">Thelazia callipaeda</name>
    <name type="common">Oriental eyeworm</name>
    <name type="synonym">Parasitic nematode</name>
    <dbReference type="NCBI Taxonomy" id="103827"/>
    <lineage>
        <taxon>Eukaryota</taxon>
        <taxon>Metazoa</taxon>
        <taxon>Ecdysozoa</taxon>
        <taxon>Nematoda</taxon>
        <taxon>Chromadorea</taxon>
        <taxon>Rhabditida</taxon>
        <taxon>Spirurina</taxon>
        <taxon>Spiruromorpha</taxon>
        <taxon>Thelazioidea</taxon>
        <taxon>Thelaziidae</taxon>
        <taxon>Thelazia</taxon>
    </lineage>
</organism>
<dbReference type="PANTHER" id="PTHR45918:SF1">
    <property type="entry name" value="ALPHA-1,3_1,6-MANNOSYLTRANSFERASE ALG2"/>
    <property type="match status" value="1"/>
</dbReference>
<keyword evidence="2 10" id="KW-0328">Glycosyltransferase</keyword>
<protein>
    <recommendedName>
        <fullName evidence="10">Alpha-1,3/1,6-mannosyltransferase ALG2</fullName>
        <ecNumber evidence="10">2.4.1.132</ecNumber>
        <ecNumber evidence="10">2.4.1.257</ecNumber>
    </recommendedName>
    <alternativeName>
        <fullName evidence="10">GDP-Man:Man(1)GlcNAc(2)-PP-Dol alpha-1,3-mannosyltransferase</fullName>
    </alternativeName>
</protein>
<comment type="similarity">
    <text evidence="10">Belongs to the glycosyltransferase group 1 family.</text>
</comment>
<dbReference type="STRING" id="103827.A0A0N5D3U7"/>
<evidence type="ECO:0000259" key="11">
    <source>
        <dbReference type="Pfam" id="PF00534"/>
    </source>
</evidence>